<accession>A0A7H2BJB5</accession>
<gene>
    <name evidence="9" type="ORF">IDM48_10470</name>
</gene>
<keyword evidence="10" id="KW-1185">Reference proteome</keyword>
<feature type="transmembrane region" description="Helical" evidence="8">
    <location>
        <begin position="191"/>
        <end position="212"/>
    </location>
</feature>
<dbReference type="KEGG" id="rama:IDM48_10470"/>
<dbReference type="EMBL" id="CP061538">
    <property type="protein sequence ID" value="QNV39761.1"/>
    <property type="molecule type" value="Genomic_DNA"/>
</dbReference>
<keyword evidence="5 8" id="KW-1133">Transmembrane helix</keyword>
<protein>
    <submittedName>
        <fullName evidence="9">DUF2029 domain-containing protein</fullName>
    </submittedName>
</protein>
<evidence type="ECO:0000256" key="8">
    <source>
        <dbReference type="SAM" id="Phobius"/>
    </source>
</evidence>
<proteinExistence type="inferred from homology"/>
<dbReference type="InterPro" id="IPR018584">
    <property type="entry name" value="GT87"/>
</dbReference>
<keyword evidence="4 8" id="KW-0812">Transmembrane</keyword>
<feature type="transmembrane region" description="Helical" evidence="8">
    <location>
        <begin position="20"/>
        <end position="45"/>
    </location>
</feature>
<feature type="transmembrane region" description="Helical" evidence="8">
    <location>
        <begin position="333"/>
        <end position="350"/>
    </location>
</feature>
<feature type="transmembrane region" description="Helical" evidence="8">
    <location>
        <begin position="79"/>
        <end position="99"/>
    </location>
</feature>
<name>A0A7H2BJB5_9MICC</name>
<reference evidence="9" key="1">
    <citation type="submission" date="2020-09" db="EMBL/GenBank/DDBJ databases">
        <title>Investigation of environmental microbe.</title>
        <authorList>
            <person name="Ou Y."/>
            <person name="Kang Q."/>
        </authorList>
    </citation>
    <scope>NUCLEOTIDE SEQUENCE [LARGE SCALE GENOMIC DNA]</scope>
    <source>
        <strain evidence="9">KJZ-9</strain>
    </source>
</reference>
<feature type="transmembrane region" description="Helical" evidence="8">
    <location>
        <begin position="308"/>
        <end position="327"/>
    </location>
</feature>
<sequence>MSTSPTPSISAGLMQPKKWAIVAAFAVLAFVIGYTMNYALTVGALDFSVYRYGAMTVFNNEGFDKDLYVIDLLRLGPNFSLPFTYPPFAALLFVPIAFIPKWLGVVLMMLLAYAVAFWLSVIILNYANKRGRVLPLQRYLGRTGTIVLLMAVILWSGPWLRGLNLVQINPLIMLLVLWDFLRPATRLPRGFFIGIAGGIKLTPLAFGLILLMRKDIKGVITLGLSFLATVGIGFLFLPSEAVEFWTSAVSDPSRVGNINYLDNISIQGWLMHLGLTGAGLKLMHYGLILVLLVGIALLIPILEKHKMVLSQVALNAFLMVSMSPISWSHHNTWLPLLVAALWLDAFPAFFSRASTGMRIAAQICAWVGVIGLYAGPMWIGSRLHGSNDNLDYIAQGPLVISAIPVIAMFITVMLWIVVGLQHRREIAATPAAGDDVAVETLCY</sequence>
<dbReference type="GO" id="GO:0016758">
    <property type="term" value="F:hexosyltransferase activity"/>
    <property type="evidence" value="ECO:0007669"/>
    <property type="project" value="InterPro"/>
</dbReference>
<keyword evidence="6 8" id="KW-0472">Membrane</keyword>
<feature type="transmembrane region" description="Helical" evidence="8">
    <location>
        <begin position="399"/>
        <end position="418"/>
    </location>
</feature>
<feature type="transmembrane region" description="Helical" evidence="8">
    <location>
        <begin position="139"/>
        <end position="157"/>
    </location>
</feature>
<feature type="transmembrane region" description="Helical" evidence="8">
    <location>
        <begin position="219"/>
        <end position="237"/>
    </location>
</feature>
<evidence type="ECO:0000256" key="5">
    <source>
        <dbReference type="ARBA" id="ARBA00022989"/>
    </source>
</evidence>
<evidence type="ECO:0000256" key="4">
    <source>
        <dbReference type="ARBA" id="ARBA00022692"/>
    </source>
</evidence>
<evidence type="ECO:0000256" key="1">
    <source>
        <dbReference type="ARBA" id="ARBA00004651"/>
    </source>
</evidence>
<feature type="transmembrane region" description="Helical" evidence="8">
    <location>
        <begin position="282"/>
        <end position="301"/>
    </location>
</feature>
<evidence type="ECO:0000256" key="7">
    <source>
        <dbReference type="ARBA" id="ARBA00024033"/>
    </source>
</evidence>
<dbReference type="Pfam" id="PF09594">
    <property type="entry name" value="GT87"/>
    <property type="match status" value="1"/>
</dbReference>
<feature type="transmembrane region" description="Helical" evidence="8">
    <location>
        <begin position="105"/>
        <end position="127"/>
    </location>
</feature>
<evidence type="ECO:0000256" key="2">
    <source>
        <dbReference type="ARBA" id="ARBA00022475"/>
    </source>
</evidence>
<evidence type="ECO:0000256" key="3">
    <source>
        <dbReference type="ARBA" id="ARBA00022679"/>
    </source>
</evidence>
<keyword evidence="3" id="KW-0808">Transferase</keyword>
<comment type="similarity">
    <text evidence="7">Belongs to the glycosyltransferase 87 family.</text>
</comment>
<dbReference type="RefSeq" id="WP_190617342.1">
    <property type="nucleotide sequence ID" value="NZ_CP061538.1"/>
</dbReference>
<evidence type="ECO:0000313" key="10">
    <source>
        <dbReference type="Proteomes" id="UP000516421"/>
    </source>
</evidence>
<dbReference type="AlphaFoldDB" id="A0A7H2BJB5"/>
<comment type="subcellular location">
    <subcellularLocation>
        <location evidence="1">Cell membrane</location>
        <topology evidence="1">Multi-pass membrane protein</topology>
    </subcellularLocation>
</comment>
<feature type="transmembrane region" description="Helical" evidence="8">
    <location>
        <begin position="359"/>
        <end position="379"/>
    </location>
</feature>
<organism evidence="9 10">
    <name type="scientific">Rothia amarae</name>
    <dbReference type="NCBI Taxonomy" id="169480"/>
    <lineage>
        <taxon>Bacteria</taxon>
        <taxon>Bacillati</taxon>
        <taxon>Actinomycetota</taxon>
        <taxon>Actinomycetes</taxon>
        <taxon>Micrococcales</taxon>
        <taxon>Micrococcaceae</taxon>
        <taxon>Rothia</taxon>
    </lineage>
</organism>
<dbReference type="GO" id="GO:0005886">
    <property type="term" value="C:plasma membrane"/>
    <property type="evidence" value="ECO:0007669"/>
    <property type="project" value="UniProtKB-SubCell"/>
</dbReference>
<keyword evidence="2" id="KW-1003">Cell membrane</keyword>
<evidence type="ECO:0000313" key="9">
    <source>
        <dbReference type="EMBL" id="QNV39761.1"/>
    </source>
</evidence>
<dbReference type="Proteomes" id="UP000516421">
    <property type="component" value="Chromosome"/>
</dbReference>
<evidence type="ECO:0000256" key="6">
    <source>
        <dbReference type="ARBA" id="ARBA00023136"/>
    </source>
</evidence>